<reference evidence="1" key="1">
    <citation type="journal article" date="2015" name="Nature">
        <title>Complex archaea that bridge the gap between prokaryotes and eukaryotes.</title>
        <authorList>
            <person name="Spang A."/>
            <person name="Saw J.H."/>
            <person name="Jorgensen S.L."/>
            <person name="Zaremba-Niedzwiedzka K."/>
            <person name="Martijn J."/>
            <person name="Lind A.E."/>
            <person name="van Eijk R."/>
            <person name="Schleper C."/>
            <person name="Guy L."/>
            <person name="Ettema T.J."/>
        </authorList>
    </citation>
    <scope>NUCLEOTIDE SEQUENCE</scope>
</reference>
<gene>
    <name evidence="1" type="ORF">LCGC14_0873050</name>
</gene>
<sequence length="344" mass="38627">MRSISANLLTEQNAASNTPYVYLVFTSADGCATENYGSDQKDRRILLIDHQEEPYNEYASVILRNDDRSIPNLKGYWTEIGYGYVVSGTGEYSQTSRLWVKHQQEISAQGKRVMLLELEGMWAKLGELPMRIGNPPYYRDESGTLTAVTPYSVMETIIESELGWTLAALVEDDSIINTYEIPTLLINQQPFESAGGLLYRLINITKSYLRSKAGLEMEVKYSQSTDSVDITYYSGQAPYFYEYIERNNVLIPNDVIVFANPGADGLWTDIKAGEATDQAEIDAYDTIRRLVPAAELTTKAQADTRAAALLARAEAEVLAGRMYAPHDCQLELYDRIEVRDSRGL</sequence>
<comment type="caution">
    <text evidence="1">The sequence shown here is derived from an EMBL/GenBank/DDBJ whole genome shotgun (WGS) entry which is preliminary data.</text>
</comment>
<evidence type="ECO:0008006" key="2">
    <source>
        <dbReference type="Google" id="ProtNLM"/>
    </source>
</evidence>
<organism evidence="1">
    <name type="scientific">marine sediment metagenome</name>
    <dbReference type="NCBI Taxonomy" id="412755"/>
    <lineage>
        <taxon>unclassified sequences</taxon>
        <taxon>metagenomes</taxon>
        <taxon>ecological metagenomes</taxon>
    </lineage>
</organism>
<name>A0A0F9PPS1_9ZZZZ</name>
<evidence type="ECO:0000313" key="1">
    <source>
        <dbReference type="EMBL" id="KKN26612.1"/>
    </source>
</evidence>
<dbReference type="AlphaFoldDB" id="A0A0F9PPS1"/>
<proteinExistence type="predicted"/>
<protein>
    <recommendedName>
        <fullName evidence="2">Tip attachment protein J domain-containing protein</fullName>
    </recommendedName>
</protein>
<accession>A0A0F9PPS1</accession>
<dbReference type="EMBL" id="LAZR01002706">
    <property type="protein sequence ID" value="KKN26612.1"/>
    <property type="molecule type" value="Genomic_DNA"/>
</dbReference>